<accession>A0A081API2</accession>
<dbReference type="EMBL" id="ANJA01000964">
    <property type="protein sequence ID" value="ETO80793.1"/>
    <property type="molecule type" value="Genomic_DNA"/>
</dbReference>
<feature type="non-terminal residue" evidence="1">
    <location>
        <position position="1"/>
    </location>
</feature>
<sequence length="100" mass="11286">MVVISYNANRSSLLAIGTMPPHNKRKKHARNFKRMIDGSFYQLKKTSTSQQNRQATKKLEQVTWKSIEERVFLMALELDGDEAGSSTTLSDSTRCDGCTT</sequence>
<evidence type="ECO:0000313" key="1">
    <source>
        <dbReference type="EMBL" id="ETO80793.1"/>
    </source>
</evidence>
<proteinExistence type="predicted"/>
<name>A0A081API2_PHYNI</name>
<comment type="caution">
    <text evidence="1">The sequence shown here is derived from an EMBL/GenBank/DDBJ whole genome shotgun (WGS) entry which is preliminary data.</text>
</comment>
<dbReference type="AlphaFoldDB" id="A0A081API2"/>
<dbReference type="Proteomes" id="UP000028582">
    <property type="component" value="Unassembled WGS sequence"/>
</dbReference>
<reference evidence="1 2" key="1">
    <citation type="submission" date="2013-11" db="EMBL/GenBank/DDBJ databases">
        <title>The Genome Sequence of Phytophthora parasitica P1976.</title>
        <authorList>
            <consortium name="The Broad Institute Genomics Platform"/>
            <person name="Russ C."/>
            <person name="Tyler B."/>
            <person name="Panabieres F."/>
            <person name="Shan W."/>
            <person name="Tripathy S."/>
            <person name="Grunwald N."/>
            <person name="Machado M."/>
            <person name="Johnson C.S."/>
            <person name="Walker B."/>
            <person name="Young S."/>
            <person name="Zeng Q."/>
            <person name="Gargeya S."/>
            <person name="Fitzgerald M."/>
            <person name="Haas B."/>
            <person name="Abouelleil A."/>
            <person name="Allen A.W."/>
            <person name="Alvarado L."/>
            <person name="Arachchi H.M."/>
            <person name="Berlin A.M."/>
            <person name="Chapman S.B."/>
            <person name="Gainer-Dewar J."/>
            <person name="Goldberg J."/>
            <person name="Griggs A."/>
            <person name="Gujja S."/>
            <person name="Hansen M."/>
            <person name="Howarth C."/>
            <person name="Imamovic A."/>
            <person name="Ireland A."/>
            <person name="Larimer J."/>
            <person name="McCowan C."/>
            <person name="Murphy C."/>
            <person name="Pearson M."/>
            <person name="Poon T.W."/>
            <person name="Priest M."/>
            <person name="Roberts A."/>
            <person name="Saif S."/>
            <person name="Shea T."/>
            <person name="Sisk P."/>
            <person name="Sykes S."/>
            <person name="Wortman J."/>
            <person name="Nusbaum C."/>
            <person name="Birren B."/>
        </authorList>
    </citation>
    <scope>NUCLEOTIDE SEQUENCE [LARGE SCALE GENOMIC DNA]</scope>
    <source>
        <strain evidence="1 2">P1976</strain>
    </source>
</reference>
<evidence type="ECO:0000313" key="2">
    <source>
        <dbReference type="Proteomes" id="UP000028582"/>
    </source>
</evidence>
<organism evidence="1 2">
    <name type="scientific">Phytophthora nicotianae P1976</name>
    <dbReference type="NCBI Taxonomy" id="1317066"/>
    <lineage>
        <taxon>Eukaryota</taxon>
        <taxon>Sar</taxon>
        <taxon>Stramenopiles</taxon>
        <taxon>Oomycota</taxon>
        <taxon>Peronosporomycetes</taxon>
        <taxon>Peronosporales</taxon>
        <taxon>Peronosporaceae</taxon>
        <taxon>Phytophthora</taxon>
    </lineage>
</organism>
<gene>
    <name evidence="1" type="ORF">F444_04785</name>
</gene>
<protein>
    <submittedName>
        <fullName evidence="1">Uncharacterized protein</fullName>
    </submittedName>
</protein>